<feature type="compositionally biased region" description="Polar residues" evidence="1">
    <location>
        <begin position="7"/>
        <end position="39"/>
    </location>
</feature>
<evidence type="ECO:0000313" key="2">
    <source>
        <dbReference type="EMBL" id="KIK63520.1"/>
    </source>
</evidence>
<accession>A0A0D0BHT9</accession>
<dbReference type="OrthoDB" id="2930183at2759"/>
<feature type="region of interest" description="Disordered" evidence="1">
    <location>
        <begin position="1"/>
        <end position="41"/>
    </location>
</feature>
<dbReference type="Proteomes" id="UP000053593">
    <property type="component" value="Unassembled WGS sequence"/>
</dbReference>
<dbReference type="AlphaFoldDB" id="A0A0D0BHT9"/>
<gene>
    <name evidence="2" type="ORF">GYMLUDRAFT_988453</name>
</gene>
<dbReference type="HOGENOM" id="CLU_536412_0_0_1"/>
<keyword evidence="3" id="KW-1185">Reference proteome</keyword>
<organism evidence="2 3">
    <name type="scientific">Collybiopsis luxurians FD-317 M1</name>
    <dbReference type="NCBI Taxonomy" id="944289"/>
    <lineage>
        <taxon>Eukaryota</taxon>
        <taxon>Fungi</taxon>
        <taxon>Dikarya</taxon>
        <taxon>Basidiomycota</taxon>
        <taxon>Agaricomycotina</taxon>
        <taxon>Agaricomycetes</taxon>
        <taxon>Agaricomycetidae</taxon>
        <taxon>Agaricales</taxon>
        <taxon>Marasmiineae</taxon>
        <taxon>Omphalotaceae</taxon>
        <taxon>Collybiopsis</taxon>
        <taxon>Collybiopsis luxurians</taxon>
    </lineage>
</organism>
<dbReference type="EMBL" id="KN834764">
    <property type="protein sequence ID" value="KIK63520.1"/>
    <property type="molecule type" value="Genomic_DNA"/>
</dbReference>
<reference evidence="2 3" key="1">
    <citation type="submission" date="2014-04" db="EMBL/GenBank/DDBJ databases">
        <title>Evolutionary Origins and Diversification of the Mycorrhizal Mutualists.</title>
        <authorList>
            <consortium name="DOE Joint Genome Institute"/>
            <consortium name="Mycorrhizal Genomics Consortium"/>
            <person name="Kohler A."/>
            <person name="Kuo A."/>
            <person name="Nagy L.G."/>
            <person name="Floudas D."/>
            <person name="Copeland A."/>
            <person name="Barry K.W."/>
            <person name="Cichocki N."/>
            <person name="Veneault-Fourrey C."/>
            <person name="LaButti K."/>
            <person name="Lindquist E.A."/>
            <person name="Lipzen A."/>
            <person name="Lundell T."/>
            <person name="Morin E."/>
            <person name="Murat C."/>
            <person name="Riley R."/>
            <person name="Ohm R."/>
            <person name="Sun H."/>
            <person name="Tunlid A."/>
            <person name="Henrissat B."/>
            <person name="Grigoriev I.V."/>
            <person name="Hibbett D.S."/>
            <person name="Martin F."/>
        </authorList>
    </citation>
    <scope>NUCLEOTIDE SEQUENCE [LARGE SCALE GENOMIC DNA]</scope>
    <source>
        <strain evidence="2 3">FD-317 M1</strain>
    </source>
</reference>
<protein>
    <submittedName>
        <fullName evidence="2">Uncharacterized protein</fullName>
    </submittedName>
</protein>
<evidence type="ECO:0000256" key="1">
    <source>
        <dbReference type="SAM" id="MobiDB-lite"/>
    </source>
</evidence>
<sequence length="508" mass="56037">MLYGHTPATTHTNERVQPTATSSMEVSTSTPSTSRNGWTDCSLDASAHAPILRNPPPPPYPAAIQNQAIAAIVTRPTPSVHFPRNKRPPAVTTDATVYSSPKEVPAEDPLYPTRDEALLATALFHYGPGNETNFPDEFDFCVKMGALTTSSSPILDSLCVAVVPVVLANSSEDGGDKGLEEGSAVGNAERLIERASEVGNFDSLWALTFKVFEVQRKEYQEGILGITAENTTISAELAAVKQLYRESVIAWAARPVMEETAPATNSNPWVSLNIPRLTVPQLGDSINEHALWYFLHAHPKANPGITYIRSGHVDLATINPMPEWIRQAKRSFTEHFVHLAIIPYMYGQCLQQLELTVNATYSIIPSNSRFNELEDVVTHLAACGVSVPAMGSALYFGLQYASDIMSTVPLGSEKWIRYRDLAKRGIAHMQFCQPLQSDDRYWKLPEAYSLADVLEDRRRRFTIARKRDAKILPIEEYWKFGRRSGITAPVFTSTVTSITNGMAALSLV</sequence>
<name>A0A0D0BHT9_9AGAR</name>
<proteinExistence type="predicted"/>
<evidence type="ECO:0000313" key="3">
    <source>
        <dbReference type="Proteomes" id="UP000053593"/>
    </source>
</evidence>